<evidence type="ECO:0000256" key="4">
    <source>
        <dbReference type="ARBA" id="ARBA00025742"/>
    </source>
</evidence>
<keyword evidence="2" id="KW-0378">Hydrolase</keyword>
<evidence type="ECO:0000256" key="5">
    <source>
        <dbReference type="SAM" id="MobiDB-lite"/>
    </source>
</evidence>
<dbReference type="InterPro" id="IPR004843">
    <property type="entry name" value="Calcineurin-like_PHP"/>
</dbReference>
<name>A0A5N8VSJ3_9ACTN</name>
<evidence type="ECO:0000313" key="7">
    <source>
        <dbReference type="EMBL" id="MPY36875.1"/>
    </source>
</evidence>
<protein>
    <submittedName>
        <fullName evidence="7">Metallophosphoesterase</fullName>
    </submittedName>
</protein>
<dbReference type="InterPro" id="IPR029052">
    <property type="entry name" value="Metallo-depent_PP-like"/>
</dbReference>
<dbReference type="AlphaFoldDB" id="A0A5N8VSJ3"/>
<evidence type="ECO:0000313" key="8">
    <source>
        <dbReference type="Proteomes" id="UP000325849"/>
    </source>
</evidence>
<dbReference type="Pfam" id="PF00149">
    <property type="entry name" value="Metallophos"/>
    <property type="match status" value="1"/>
</dbReference>
<keyword evidence="3" id="KW-0408">Iron</keyword>
<comment type="caution">
    <text evidence="7">The sequence shown here is derived from an EMBL/GenBank/DDBJ whole genome shotgun (WGS) entry which is preliminary data.</text>
</comment>
<evidence type="ECO:0000256" key="3">
    <source>
        <dbReference type="ARBA" id="ARBA00023004"/>
    </source>
</evidence>
<dbReference type="SUPFAM" id="SSF56300">
    <property type="entry name" value="Metallo-dependent phosphatases"/>
    <property type="match status" value="1"/>
</dbReference>
<evidence type="ECO:0000259" key="6">
    <source>
        <dbReference type="Pfam" id="PF00149"/>
    </source>
</evidence>
<feature type="region of interest" description="Disordered" evidence="5">
    <location>
        <begin position="1"/>
        <end position="22"/>
    </location>
</feature>
<accession>A0A5N8VSJ3</accession>
<evidence type="ECO:0000256" key="1">
    <source>
        <dbReference type="ARBA" id="ARBA00022723"/>
    </source>
</evidence>
<organism evidence="7 8">
    <name type="scientific">Streptomyces adustus</name>
    <dbReference type="NCBI Taxonomy" id="1609272"/>
    <lineage>
        <taxon>Bacteria</taxon>
        <taxon>Bacillati</taxon>
        <taxon>Actinomycetota</taxon>
        <taxon>Actinomycetes</taxon>
        <taxon>Kitasatosporales</taxon>
        <taxon>Streptomycetaceae</taxon>
        <taxon>Streptomyces</taxon>
    </lineage>
</organism>
<dbReference type="Gene3D" id="3.60.21.10">
    <property type="match status" value="1"/>
</dbReference>
<keyword evidence="1" id="KW-0479">Metal-binding</keyword>
<dbReference type="Proteomes" id="UP000325849">
    <property type="component" value="Unassembled WGS sequence"/>
</dbReference>
<evidence type="ECO:0000256" key="2">
    <source>
        <dbReference type="ARBA" id="ARBA00022801"/>
    </source>
</evidence>
<sequence>MRILHLSDTHLERTDEPNRHGVDATGSLRLMLAELAGQRDIDAVVVTGDLANDGAVEAYATVRETVGAFARTWDAPVFFTTGNHDERQAFAKVLGSGHLGPDGTDRAAAVLPGPERAAVGEVAGHRFVTLDSLVPGEVYGRLGETQLAWLREVLATPARHGTVLALHHPPICLDVPTQRAFGLLDADALADAIRGTDVRVVLAGHFHLQLSGFLAGVPVWVTPGVVNRIDLTTRPGTERAVRGASASLVELGGATGPMFHTFHARDPRAHETVYELDEERTREVIARYGPTPDPR</sequence>
<keyword evidence="8" id="KW-1185">Reference proteome</keyword>
<dbReference type="RefSeq" id="WP_152894493.1">
    <property type="nucleotide sequence ID" value="NZ_VJZD01000258.1"/>
</dbReference>
<dbReference type="PANTHER" id="PTHR42988:SF2">
    <property type="entry name" value="CYCLIC NUCLEOTIDE PHOSPHODIESTERASE CBUA0032-RELATED"/>
    <property type="match status" value="1"/>
</dbReference>
<dbReference type="EMBL" id="VJZD01000258">
    <property type="protein sequence ID" value="MPY36875.1"/>
    <property type="molecule type" value="Genomic_DNA"/>
</dbReference>
<comment type="similarity">
    <text evidence="4">Belongs to the cyclic nucleotide phosphodiesterase class-III family.</text>
</comment>
<dbReference type="OrthoDB" id="5241795at2"/>
<proteinExistence type="inferred from homology"/>
<feature type="domain" description="Calcineurin-like phosphoesterase" evidence="6">
    <location>
        <begin position="1"/>
        <end position="207"/>
    </location>
</feature>
<dbReference type="GO" id="GO:0046872">
    <property type="term" value="F:metal ion binding"/>
    <property type="evidence" value="ECO:0007669"/>
    <property type="project" value="UniProtKB-KW"/>
</dbReference>
<dbReference type="InterPro" id="IPR050884">
    <property type="entry name" value="CNP_phosphodiesterase-III"/>
</dbReference>
<gene>
    <name evidence="7" type="ORF">FNH09_38360</name>
</gene>
<reference evidence="7 8" key="1">
    <citation type="submission" date="2019-07" db="EMBL/GenBank/DDBJ databases">
        <title>New species of Amycolatopsis and Streptomyces.</title>
        <authorList>
            <person name="Duangmal K."/>
            <person name="Teo W.F.A."/>
            <person name="Lipun K."/>
        </authorList>
    </citation>
    <scope>NUCLEOTIDE SEQUENCE [LARGE SCALE GENOMIC DNA]</scope>
    <source>
        <strain evidence="7 8">NBRC 109810</strain>
    </source>
</reference>
<dbReference type="GO" id="GO:0016787">
    <property type="term" value="F:hydrolase activity"/>
    <property type="evidence" value="ECO:0007669"/>
    <property type="project" value="UniProtKB-KW"/>
</dbReference>
<dbReference type="PANTHER" id="PTHR42988">
    <property type="entry name" value="PHOSPHOHYDROLASE"/>
    <property type="match status" value="1"/>
</dbReference>